<gene>
    <name evidence="2" type="ORF">N4S67_11380</name>
</gene>
<accession>A0ABT2M9T6</accession>
<keyword evidence="1" id="KW-0732">Signal</keyword>
<proteinExistence type="predicted"/>
<evidence type="ECO:0008006" key="4">
    <source>
        <dbReference type="Google" id="ProtNLM"/>
    </source>
</evidence>
<keyword evidence="3" id="KW-1185">Reference proteome</keyword>
<name>A0ABT2M9T6_9MYCO</name>
<protein>
    <recommendedName>
        <fullName evidence="4">Secreted protein</fullName>
    </recommendedName>
</protein>
<dbReference type="EMBL" id="JAODWD010000003">
    <property type="protein sequence ID" value="MCT7659023.1"/>
    <property type="molecule type" value="Genomic_DNA"/>
</dbReference>
<feature type="signal peptide" evidence="1">
    <location>
        <begin position="1"/>
        <end position="25"/>
    </location>
</feature>
<dbReference type="RefSeq" id="WP_260993102.1">
    <property type="nucleotide sequence ID" value="NZ_JAODWD010000003.1"/>
</dbReference>
<sequence>MMRVVAAVGAAMVLTGLVGAGVAHAGPPPPCSFTLSPPQIVHVDGAPVVTATMAPGACGFPADPYSSVACVRILGVDSAGQCSQGRGAQPAQVFYAPYRPGAVYESTGRGCGRWSGNLPAPDCQLLGPFAATL</sequence>
<dbReference type="Proteomes" id="UP001206639">
    <property type="component" value="Unassembled WGS sequence"/>
</dbReference>
<evidence type="ECO:0000313" key="2">
    <source>
        <dbReference type="EMBL" id="MCT7659023.1"/>
    </source>
</evidence>
<reference evidence="3" key="1">
    <citation type="submission" date="2023-07" db="EMBL/GenBank/DDBJ databases">
        <authorList>
            <person name="Deng Y."/>
            <person name="Zhang Y.-Q."/>
        </authorList>
    </citation>
    <scope>NUCLEOTIDE SEQUENCE [LARGE SCALE GENOMIC DNA]</scope>
    <source>
        <strain evidence="3">CPCC 205710</strain>
    </source>
</reference>
<evidence type="ECO:0000313" key="3">
    <source>
        <dbReference type="Proteomes" id="UP001206639"/>
    </source>
</evidence>
<evidence type="ECO:0000256" key="1">
    <source>
        <dbReference type="SAM" id="SignalP"/>
    </source>
</evidence>
<organism evidence="2 3">
    <name type="scientific">Mycobacterium deserti</name>
    <dbReference type="NCBI Taxonomy" id="2978347"/>
    <lineage>
        <taxon>Bacteria</taxon>
        <taxon>Bacillati</taxon>
        <taxon>Actinomycetota</taxon>
        <taxon>Actinomycetes</taxon>
        <taxon>Mycobacteriales</taxon>
        <taxon>Mycobacteriaceae</taxon>
        <taxon>Mycobacterium</taxon>
    </lineage>
</organism>
<comment type="caution">
    <text evidence="2">The sequence shown here is derived from an EMBL/GenBank/DDBJ whole genome shotgun (WGS) entry which is preliminary data.</text>
</comment>
<feature type="chain" id="PRO_5045248977" description="Secreted protein" evidence="1">
    <location>
        <begin position="26"/>
        <end position="133"/>
    </location>
</feature>